<evidence type="ECO:0000313" key="2">
    <source>
        <dbReference type="Proteomes" id="UP001262817"/>
    </source>
</evidence>
<dbReference type="RefSeq" id="WP_151877729.1">
    <property type="nucleotide sequence ID" value="NZ_JARPXR010000020.1"/>
</dbReference>
<gene>
    <name evidence="1" type="ORF">P7D17_10745</name>
</gene>
<organism evidence="1 2">
    <name type="scientific">Lactococcus petauri</name>
    <dbReference type="NCBI Taxonomy" id="1940789"/>
    <lineage>
        <taxon>Bacteria</taxon>
        <taxon>Bacillati</taxon>
        <taxon>Bacillota</taxon>
        <taxon>Bacilli</taxon>
        <taxon>Lactobacillales</taxon>
        <taxon>Streptococcaceae</taxon>
        <taxon>Lactococcus</taxon>
    </lineage>
</organism>
<dbReference type="Proteomes" id="UP001262817">
    <property type="component" value="Unassembled WGS sequence"/>
</dbReference>
<accession>A0AAJ2IWE0</accession>
<sequence>MSEQLEQLKKRKEKLEKKIENEDFKLRQSKYYENSKKRKERSRRLIQKGALLEKYFECEHLSIEDTESLLKMFAHYVNEQKPEKWKKEND</sequence>
<name>A0AAJ2IWE0_9LACT</name>
<evidence type="ECO:0008006" key="3">
    <source>
        <dbReference type="Google" id="ProtNLM"/>
    </source>
</evidence>
<reference evidence="1" key="1">
    <citation type="submission" date="2023-03" db="EMBL/GenBank/DDBJ databases">
        <authorList>
            <person name="Shen W."/>
            <person name="Cai J."/>
        </authorList>
    </citation>
    <scope>NUCLEOTIDE SEQUENCE</scope>
    <source>
        <strain evidence="1">P86-2</strain>
    </source>
</reference>
<evidence type="ECO:0000313" key="1">
    <source>
        <dbReference type="EMBL" id="MDT2584563.1"/>
    </source>
</evidence>
<dbReference type="EMBL" id="JARPXR010000020">
    <property type="protein sequence ID" value="MDT2584563.1"/>
    <property type="molecule type" value="Genomic_DNA"/>
</dbReference>
<protein>
    <recommendedName>
        <fullName evidence="3">DUF3847 domain-containing protein</fullName>
    </recommendedName>
</protein>
<proteinExistence type="predicted"/>
<comment type="caution">
    <text evidence="1">The sequence shown here is derived from an EMBL/GenBank/DDBJ whole genome shotgun (WGS) entry which is preliminary data.</text>
</comment>
<dbReference type="AlphaFoldDB" id="A0AAJ2IWE0"/>